<evidence type="ECO:0000313" key="4">
    <source>
        <dbReference type="Proteomes" id="UP000002429"/>
    </source>
</evidence>
<dbReference type="SUPFAM" id="SSF52096">
    <property type="entry name" value="ClpP/crotonase"/>
    <property type="match status" value="1"/>
</dbReference>
<dbReference type="Gene3D" id="3.90.226.10">
    <property type="entry name" value="2-enoyl-CoA Hydratase, Chain A, domain 1"/>
    <property type="match status" value="1"/>
</dbReference>
<dbReference type="Pfam" id="PF00378">
    <property type="entry name" value="ECH_1"/>
    <property type="match status" value="1"/>
</dbReference>
<organism evidence="3 4">
    <name type="scientific">Cupriavidus metallidurans (strain ATCC 43123 / DSM 2839 / NBRC 102507 / CH34)</name>
    <name type="common">Ralstonia metallidurans</name>
    <dbReference type="NCBI Taxonomy" id="266264"/>
    <lineage>
        <taxon>Bacteria</taxon>
        <taxon>Pseudomonadati</taxon>
        <taxon>Pseudomonadota</taxon>
        <taxon>Betaproteobacteria</taxon>
        <taxon>Burkholderiales</taxon>
        <taxon>Burkholderiaceae</taxon>
        <taxon>Cupriavidus</taxon>
    </lineage>
</organism>
<accession>Q1LBU6</accession>
<comment type="similarity">
    <text evidence="1 2">Belongs to the enoyl-CoA hydratase/isomerase family.</text>
</comment>
<dbReference type="PANTHER" id="PTHR43802:SF1">
    <property type="entry name" value="IP11341P-RELATED"/>
    <property type="match status" value="1"/>
</dbReference>
<keyword evidence="3" id="KW-0614">Plasmid</keyword>
<geneLocation type="plasmid" evidence="3 4">
    <name>megaplasmid</name>
</geneLocation>
<sequence>MNDSDDVKLTYDGGIALVTLNRPQAKNALTPAMTVALTEMFRSFRSDEQVRVVVFAGAGADFCSGGDVKAMGGGAPRTTEQRRQGMAPYRDLVLAVSALDKPVIAAVDGVAYGAGLSLALLADIVLCSYRARMAAVFHRIGLVPDVGAWYTLPRVVGLQRAKELVFSAREFGSDEAKRMGLAMEVLAPEALMTRAIEIARSFESASGTAMSLSKQALQKSLQCDLETMLDLEATGQAIAAGSDYTRESIRRFAAKESPQFRWAPLPATEYKND</sequence>
<dbReference type="eggNOG" id="COG1024">
    <property type="taxonomic scope" value="Bacteria"/>
</dbReference>
<dbReference type="InterPro" id="IPR018376">
    <property type="entry name" value="Enoyl-CoA_hyd/isom_CS"/>
</dbReference>
<dbReference type="PROSITE" id="PS00166">
    <property type="entry name" value="ENOYL_COA_HYDRATASE"/>
    <property type="match status" value="1"/>
</dbReference>
<dbReference type="RefSeq" id="WP_011519924.1">
    <property type="nucleotide sequence ID" value="NC_007974.2"/>
</dbReference>
<dbReference type="AlphaFoldDB" id="Q1LBU6"/>
<dbReference type="PANTHER" id="PTHR43802">
    <property type="entry name" value="ENOYL-COA HYDRATASE"/>
    <property type="match status" value="1"/>
</dbReference>
<dbReference type="HOGENOM" id="CLU_009834_7_2_4"/>
<dbReference type="KEGG" id="rme:Rmet_5521"/>
<evidence type="ECO:0000313" key="3">
    <source>
        <dbReference type="EMBL" id="ABF12380.1"/>
    </source>
</evidence>
<dbReference type="InterPro" id="IPR014748">
    <property type="entry name" value="Enoyl-CoA_hydra_C"/>
</dbReference>
<evidence type="ECO:0000256" key="1">
    <source>
        <dbReference type="ARBA" id="ARBA00005254"/>
    </source>
</evidence>
<name>Q1LBU6_CUPMC</name>
<evidence type="ECO:0000256" key="2">
    <source>
        <dbReference type="RuleBase" id="RU003707"/>
    </source>
</evidence>
<proteinExistence type="inferred from homology"/>
<dbReference type="GO" id="GO:0003824">
    <property type="term" value="F:catalytic activity"/>
    <property type="evidence" value="ECO:0007669"/>
    <property type="project" value="InterPro"/>
</dbReference>
<reference evidence="4" key="1">
    <citation type="journal article" date="2010" name="PLoS ONE">
        <title>The complete genome sequence of Cupriavidus metallidurans strain CH34, a master survivalist in harsh and anthropogenic environments.</title>
        <authorList>
            <person name="Janssen P.J."/>
            <person name="Van Houdt R."/>
            <person name="Moors H."/>
            <person name="Monsieurs P."/>
            <person name="Morin N."/>
            <person name="Michaux A."/>
            <person name="Benotmane M.A."/>
            <person name="Leys N."/>
            <person name="Vallaeys T."/>
            <person name="Lapidus A."/>
            <person name="Monchy S."/>
            <person name="Medigue C."/>
            <person name="Taghavi S."/>
            <person name="McCorkle S."/>
            <person name="Dunn J."/>
            <person name="van der Lelie D."/>
            <person name="Mergeay M."/>
        </authorList>
    </citation>
    <scope>NUCLEOTIDE SEQUENCE [LARGE SCALE GENOMIC DNA]</scope>
    <source>
        <strain evidence="4">ATCC 43123 / DSM 2839 / NBRC 102507 / CH34</strain>
    </source>
</reference>
<dbReference type="InterPro" id="IPR001753">
    <property type="entry name" value="Enoyl-CoA_hydra/iso"/>
</dbReference>
<protein>
    <submittedName>
        <fullName evidence="3">Enoyl-CoA hydratase/isomerase</fullName>
    </submittedName>
</protein>
<dbReference type="EMBL" id="CP000353">
    <property type="protein sequence ID" value="ABF12380.1"/>
    <property type="molecule type" value="Genomic_DNA"/>
</dbReference>
<gene>
    <name evidence="3" type="ordered locus">Rmet_5521</name>
</gene>
<keyword evidence="4" id="KW-1185">Reference proteome</keyword>
<dbReference type="CDD" id="cd06558">
    <property type="entry name" value="crotonase-like"/>
    <property type="match status" value="1"/>
</dbReference>
<dbReference type="InterPro" id="IPR029045">
    <property type="entry name" value="ClpP/crotonase-like_dom_sf"/>
</dbReference>
<dbReference type="Proteomes" id="UP000002429">
    <property type="component" value="Plasmid megaplasmid"/>
</dbReference>
<dbReference type="Gene3D" id="1.10.12.10">
    <property type="entry name" value="Lyase 2-enoyl-coa Hydratase, Chain A, domain 2"/>
    <property type="match status" value="1"/>
</dbReference>